<dbReference type="AlphaFoldDB" id="A0A5C2RRC9"/>
<dbReference type="STRING" id="1328759.A0A5C2RRC9"/>
<keyword evidence="2" id="KW-0472">Membrane</keyword>
<sequence>GRSYYDSPEIEGSQDQAEGQGTLEEVEEFDDGTWYMGKARDEFNRRRRGQHEDERAAPQDEDPVQWARDRRRAEAENEGDFGPEDYFDAATRGQRYREEEDVDEFAETMLLVVLCLMVSVLLYVRGRWVDRIRREEEERRRQANGNGNGNGNGQPGQQQQQRDGANPNGVFPPPGDPARDDWAILR</sequence>
<evidence type="ECO:0000256" key="2">
    <source>
        <dbReference type="SAM" id="Phobius"/>
    </source>
</evidence>
<feature type="region of interest" description="Disordered" evidence="1">
    <location>
        <begin position="139"/>
        <end position="186"/>
    </location>
</feature>
<organism evidence="3 4">
    <name type="scientific">Lentinus tigrinus ALCF2SS1-6</name>
    <dbReference type="NCBI Taxonomy" id="1328759"/>
    <lineage>
        <taxon>Eukaryota</taxon>
        <taxon>Fungi</taxon>
        <taxon>Dikarya</taxon>
        <taxon>Basidiomycota</taxon>
        <taxon>Agaricomycotina</taxon>
        <taxon>Agaricomycetes</taxon>
        <taxon>Polyporales</taxon>
        <taxon>Polyporaceae</taxon>
        <taxon>Lentinus</taxon>
    </lineage>
</organism>
<proteinExistence type="predicted"/>
<keyword evidence="2" id="KW-1133">Transmembrane helix</keyword>
<feature type="region of interest" description="Disordered" evidence="1">
    <location>
        <begin position="1"/>
        <end position="100"/>
    </location>
</feature>
<evidence type="ECO:0000313" key="4">
    <source>
        <dbReference type="Proteomes" id="UP000313359"/>
    </source>
</evidence>
<dbReference type="Proteomes" id="UP000313359">
    <property type="component" value="Unassembled WGS sequence"/>
</dbReference>
<feature type="transmembrane region" description="Helical" evidence="2">
    <location>
        <begin position="105"/>
        <end position="124"/>
    </location>
</feature>
<feature type="compositionally biased region" description="Acidic residues" evidence="1">
    <location>
        <begin position="76"/>
        <end position="87"/>
    </location>
</feature>
<feature type="compositionally biased region" description="Basic and acidic residues" evidence="1">
    <location>
        <begin position="177"/>
        <end position="186"/>
    </location>
</feature>
<feature type="non-terminal residue" evidence="3">
    <location>
        <position position="1"/>
    </location>
</feature>
<evidence type="ECO:0000256" key="1">
    <source>
        <dbReference type="SAM" id="MobiDB-lite"/>
    </source>
</evidence>
<dbReference type="OrthoDB" id="27934at2759"/>
<name>A0A5C2RRC9_9APHY</name>
<feature type="compositionally biased region" description="Low complexity" evidence="1">
    <location>
        <begin position="155"/>
        <end position="168"/>
    </location>
</feature>
<keyword evidence="4" id="KW-1185">Reference proteome</keyword>
<gene>
    <name evidence="3" type="ORF">L227DRAFT_617028</name>
</gene>
<accession>A0A5C2RRC9</accession>
<protein>
    <submittedName>
        <fullName evidence="3">Uncharacterized protein</fullName>
    </submittedName>
</protein>
<feature type="compositionally biased region" description="Basic and acidic residues" evidence="1">
    <location>
        <begin position="38"/>
        <end position="58"/>
    </location>
</feature>
<evidence type="ECO:0000313" key="3">
    <source>
        <dbReference type="EMBL" id="RPD53449.1"/>
    </source>
</evidence>
<keyword evidence="2" id="KW-0812">Transmembrane</keyword>
<dbReference type="EMBL" id="ML122322">
    <property type="protein sequence ID" value="RPD53449.1"/>
    <property type="molecule type" value="Genomic_DNA"/>
</dbReference>
<reference evidence="3" key="1">
    <citation type="journal article" date="2018" name="Genome Biol. Evol.">
        <title>Genomics and development of Lentinus tigrinus, a white-rot wood-decaying mushroom with dimorphic fruiting bodies.</title>
        <authorList>
            <person name="Wu B."/>
            <person name="Xu Z."/>
            <person name="Knudson A."/>
            <person name="Carlson A."/>
            <person name="Chen N."/>
            <person name="Kovaka S."/>
            <person name="LaButti K."/>
            <person name="Lipzen A."/>
            <person name="Pennachio C."/>
            <person name="Riley R."/>
            <person name="Schakwitz W."/>
            <person name="Umezawa K."/>
            <person name="Ohm R.A."/>
            <person name="Grigoriev I.V."/>
            <person name="Nagy L.G."/>
            <person name="Gibbons J."/>
            <person name="Hibbett D."/>
        </authorList>
    </citation>
    <scope>NUCLEOTIDE SEQUENCE [LARGE SCALE GENOMIC DNA]</scope>
    <source>
        <strain evidence="3">ALCF2SS1-6</strain>
    </source>
</reference>